<reference evidence="3 4" key="1">
    <citation type="journal article" date="2020" name="Genome Biol. Evol.">
        <title>A new high-quality draft genome assembly of the Chinese cordyceps Ophiocordyceps sinensis.</title>
        <authorList>
            <person name="Shu R."/>
            <person name="Zhang J."/>
            <person name="Meng Q."/>
            <person name="Zhang H."/>
            <person name="Zhou G."/>
            <person name="Li M."/>
            <person name="Wu P."/>
            <person name="Zhao Y."/>
            <person name="Chen C."/>
            <person name="Qin Q."/>
        </authorList>
    </citation>
    <scope>NUCLEOTIDE SEQUENCE [LARGE SCALE GENOMIC DNA]</scope>
    <source>
        <strain evidence="3 4">IOZ07</strain>
    </source>
</reference>
<feature type="compositionally biased region" description="Acidic residues" evidence="1">
    <location>
        <begin position="439"/>
        <end position="451"/>
    </location>
</feature>
<dbReference type="InterPro" id="IPR001005">
    <property type="entry name" value="SANT/Myb"/>
</dbReference>
<feature type="region of interest" description="Disordered" evidence="1">
    <location>
        <begin position="536"/>
        <end position="575"/>
    </location>
</feature>
<feature type="chain" id="PRO_5034323240" description="Myb-like domain-containing protein" evidence="2">
    <location>
        <begin position="16"/>
        <end position="575"/>
    </location>
</feature>
<feature type="region of interest" description="Disordered" evidence="1">
    <location>
        <begin position="27"/>
        <end position="127"/>
    </location>
</feature>
<gene>
    <name evidence="3" type="ORF">G6O67_004061</name>
</gene>
<evidence type="ECO:0000256" key="2">
    <source>
        <dbReference type="SAM" id="SignalP"/>
    </source>
</evidence>
<evidence type="ECO:0000256" key="1">
    <source>
        <dbReference type="SAM" id="MobiDB-lite"/>
    </source>
</evidence>
<feature type="compositionally biased region" description="Low complexity" evidence="1">
    <location>
        <begin position="112"/>
        <end position="125"/>
    </location>
</feature>
<keyword evidence="2" id="KW-0732">Signal</keyword>
<evidence type="ECO:0008006" key="5">
    <source>
        <dbReference type="Google" id="ProtNLM"/>
    </source>
</evidence>
<organism evidence="3 4">
    <name type="scientific">Ophiocordyceps sinensis</name>
    <dbReference type="NCBI Taxonomy" id="72228"/>
    <lineage>
        <taxon>Eukaryota</taxon>
        <taxon>Fungi</taxon>
        <taxon>Dikarya</taxon>
        <taxon>Ascomycota</taxon>
        <taxon>Pezizomycotina</taxon>
        <taxon>Sordariomycetes</taxon>
        <taxon>Hypocreomycetidae</taxon>
        <taxon>Hypocreales</taxon>
        <taxon>Ophiocordycipitaceae</taxon>
        <taxon>Ophiocordyceps</taxon>
    </lineage>
</organism>
<feature type="compositionally biased region" description="Polar residues" evidence="1">
    <location>
        <begin position="158"/>
        <end position="178"/>
    </location>
</feature>
<feature type="compositionally biased region" description="Low complexity" evidence="1">
    <location>
        <begin position="426"/>
        <end position="435"/>
    </location>
</feature>
<feature type="compositionally biased region" description="Low complexity" evidence="1">
    <location>
        <begin position="339"/>
        <end position="349"/>
    </location>
</feature>
<proteinExistence type="predicted"/>
<dbReference type="EMBL" id="JAAVMX010000005">
    <property type="protein sequence ID" value="KAF4507576.1"/>
    <property type="molecule type" value="Genomic_DNA"/>
</dbReference>
<feature type="compositionally biased region" description="Low complexity" evidence="1">
    <location>
        <begin position="84"/>
        <end position="95"/>
    </location>
</feature>
<evidence type="ECO:0000313" key="3">
    <source>
        <dbReference type="EMBL" id="KAF4507576.1"/>
    </source>
</evidence>
<feature type="compositionally biased region" description="Polar residues" evidence="1">
    <location>
        <begin position="67"/>
        <end position="81"/>
    </location>
</feature>
<feature type="compositionally biased region" description="Basic and acidic residues" evidence="1">
    <location>
        <begin position="40"/>
        <end position="52"/>
    </location>
</feature>
<comment type="caution">
    <text evidence="3">The sequence shown here is derived from an EMBL/GenBank/DDBJ whole genome shotgun (WGS) entry which is preliminary data.</text>
</comment>
<feature type="compositionally biased region" description="Basic and acidic residues" evidence="1">
    <location>
        <begin position="350"/>
        <end position="359"/>
    </location>
</feature>
<protein>
    <recommendedName>
        <fullName evidence="5">Myb-like domain-containing protein</fullName>
    </recommendedName>
</protein>
<dbReference type="AlphaFoldDB" id="A0A8H4LZH8"/>
<feature type="compositionally biased region" description="Acidic residues" evidence="1">
    <location>
        <begin position="566"/>
        <end position="575"/>
    </location>
</feature>
<accession>A0A8H4LZH8</accession>
<feature type="compositionally biased region" description="Polar residues" evidence="1">
    <location>
        <begin position="238"/>
        <end position="247"/>
    </location>
</feature>
<dbReference type="CDD" id="cd00167">
    <property type="entry name" value="SANT"/>
    <property type="match status" value="1"/>
</dbReference>
<evidence type="ECO:0000313" key="4">
    <source>
        <dbReference type="Proteomes" id="UP000557566"/>
    </source>
</evidence>
<sequence>MWFFFSFNLATKLFSLLHSNGNNNNISTPTQLNAHPPVLPHDRQGPSKDQARTKPHLMAPQDRQDSADSNSEAASTYTAVSQEAPANAARGAASAKPQDHGASDAASTDGNSASQAAFSQSPSSPCVKKAQDGFFKHSCLKNTKCLKKKPCLKDTAKDNQGGQESLASTDGQAETMETSAGRASDRSSASADAKAKPRVNARGTTPRDHAPDADSSMASCSAVESGSELEVSDKNDDASTGASTPGADSSKGDSSDEQGPSTSKDKSGGVGSIDSGGWSISEDCLLRSMKESKDNLPWAEIGHVLGRHSNDVKARWVVIRDLPAQFASSEEASGEEQESSAQESQGASELSKKLARAPDETSSAVEDESQGASEPAKEHTGKGKGKAAVATKWHKGQRNDKVAMENKSARSKAAEANERERDILSGEEASSESSGPLCGEEDDDDDEDDEAGGFHYGWPESNRQDARYMRNHLYPELYPGVIDPEPDEFFGEHDCAVLAAVDSKYKQSRWLEMQANFYNVTGRMVPLHLIRDKCERAERDSAEQQQPSLPAGGRWQRVENWVDGVPDGDLEDPAL</sequence>
<feature type="compositionally biased region" description="Basic and acidic residues" evidence="1">
    <location>
        <begin position="397"/>
        <end position="424"/>
    </location>
</feature>
<feature type="region of interest" description="Disordered" evidence="1">
    <location>
        <begin position="327"/>
        <end position="459"/>
    </location>
</feature>
<keyword evidence="4" id="KW-1185">Reference proteome</keyword>
<dbReference type="OrthoDB" id="5154006at2759"/>
<feature type="signal peptide" evidence="2">
    <location>
        <begin position="1"/>
        <end position="15"/>
    </location>
</feature>
<feature type="compositionally biased region" description="Low complexity" evidence="1">
    <location>
        <begin position="179"/>
        <end position="192"/>
    </location>
</feature>
<feature type="region of interest" description="Disordered" evidence="1">
    <location>
        <begin position="154"/>
        <end position="279"/>
    </location>
</feature>
<dbReference type="Proteomes" id="UP000557566">
    <property type="component" value="Unassembled WGS sequence"/>
</dbReference>
<name>A0A8H4LZH8_9HYPO</name>